<dbReference type="Proteomes" id="UP000232883">
    <property type="component" value="Chromosome"/>
</dbReference>
<dbReference type="AlphaFoldDB" id="A0A2K8YRZ0"/>
<evidence type="ECO:0000256" key="1">
    <source>
        <dbReference type="SAM" id="Phobius"/>
    </source>
</evidence>
<reference evidence="2 3" key="1">
    <citation type="submission" date="2017-11" db="EMBL/GenBank/DDBJ databases">
        <title>Taxonomic description and genome sequences of Spirosoma HA7 sp. nov., isolated from pollen microhabitat of Corylus avellana.</title>
        <authorList>
            <person name="Ambika Manirajan B."/>
            <person name="Suarez C."/>
            <person name="Ratering S."/>
            <person name="Geissler-Plaum R."/>
            <person name="Cardinale M."/>
            <person name="Sylvia S."/>
        </authorList>
    </citation>
    <scope>NUCLEOTIDE SEQUENCE [LARGE SCALE GENOMIC DNA]</scope>
    <source>
        <strain evidence="2 3">HA7</strain>
    </source>
</reference>
<organism evidence="2 3">
    <name type="scientific">Spirosoma pollinicola</name>
    <dbReference type="NCBI Taxonomy" id="2057025"/>
    <lineage>
        <taxon>Bacteria</taxon>
        <taxon>Pseudomonadati</taxon>
        <taxon>Bacteroidota</taxon>
        <taxon>Cytophagia</taxon>
        <taxon>Cytophagales</taxon>
        <taxon>Cytophagaceae</taxon>
        <taxon>Spirosoma</taxon>
    </lineage>
</organism>
<evidence type="ECO:0000313" key="2">
    <source>
        <dbReference type="EMBL" id="AUD00386.1"/>
    </source>
</evidence>
<feature type="transmembrane region" description="Helical" evidence="1">
    <location>
        <begin position="165"/>
        <end position="187"/>
    </location>
</feature>
<keyword evidence="1" id="KW-1133">Transmembrane helix</keyword>
<evidence type="ECO:0008006" key="4">
    <source>
        <dbReference type="Google" id="ProtNLM"/>
    </source>
</evidence>
<feature type="transmembrane region" description="Helical" evidence="1">
    <location>
        <begin position="71"/>
        <end position="91"/>
    </location>
</feature>
<keyword evidence="1" id="KW-0472">Membrane</keyword>
<keyword evidence="1" id="KW-0812">Transmembrane</keyword>
<dbReference type="KEGG" id="spir:CWM47_00255"/>
<gene>
    <name evidence="2" type="ORF">CWM47_00255</name>
</gene>
<accession>A0A2K8YRZ0</accession>
<sequence length="387" mass="42945">MKKKNIFRMMLVAIAGATLGYGGVWVVQHAFSEAVLKNIAYASNGWEDAIKLASVLVAAWAALLVHELGHLLTGLALNFRFYILVVGPLGIRRHPDTDQVQWYLNRDAGLYGGVSGTVPIRTDNFLRKKFAAIVAAGPLISLLMGALTLWLGYVGANALTPDSSAVARIAVCSSLIFGVFSSMFFLATTIPGRTGPFFTDRARFMRLMGGGHPAAVEQATLELLVHSQSGQPYATLNQEQIALLTKEPESSLQLFAHIMAYYRYLDRQEMTNAFDHLRKAEDLLDDQPSLMKIEVWKELAFAYAYIDRDVKLALMNWSKIKPSPDEFPSAYSYLFWAALARAQGESTEQINEWVTRGVTALPTNPIRSEDRLRQQLLASLSRQNALI</sequence>
<protein>
    <recommendedName>
        <fullName evidence="4">Peptidase M50 domain-containing protein</fullName>
    </recommendedName>
</protein>
<dbReference type="OrthoDB" id="927026at2"/>
<dbReference type="EMBL" id="CP025096">
    <property type="protein sequence ID" value="AUD00386.1"/>
    <property type="molecule type" value="Genomic_DNA"/>
</dbReference>
<proteinExistence type="predicted"/>
<evidence type="ECO:0000313" key="3">
    <source>
        <dbReference type="Proteomes" id="UP000232883"/>
    </source>
</evidence>
<name>A0A2K8YRZ0_9BACT</name>
<dbReference type="RefSeq" id="WP_100985812.1">
    <property type="nucleotide sequence ID" value="NZ_CP025096.1"/>
</dbReference>
<feature type="transmembrane region" description="Helical" evidence="1">
    <location>
        <begin position="6"/>
        <end position="27"/>
    </location>
</feature>
<dbReference type="CDD" id="cd05709">
    <property type="entry name" value="S2P-M50"/>
    <property type="match status" value="1"/>
</dbReference>
<keyword evidence="3" id="KW-1185">Reference proteome</keyword>
<feature type="transmembrane region" description="Helical" evidence="1">
    <location>
        <begin position="130"/>
        <end position="153"/>
    </location>
</feature>